<dbReference type="InterPro" id="IPR044839">
    <property type="entry name" value="NDR1-like"/>
</dbReference>
<accession>A0A200Q0B2</accession>
<dbReference type="GO" id="GO:0098542">
    <property type="term" value="P:defense response to other organism"/>
    <property type="evidence" value="ECO:0007669"/>
    <property type="project" value="InterPro"/>
</dbReference>
<comment type="caution">
    <text evidence="8">The sequence shown here is derived from an EMBL/GenBank/DDBJ whole genome shotgun (WGS) entry which is preliminary data.</text>
</comment>
<reference evidence="8 9" key="1">
    <citation type="journal article" date="2017" name="Mol. Plant">
        <title>The Genome of Medicinal Plant Macleaya cordata Provides New Insights into Benzylisoquinoline Alkaloids Metabolism.</title>
        <authorList>
            <person name="Liu X."/>
            <person name="Liu Y."/>
            <person name="Huang P."/>
            <person name="Ma Y."/>
            <person name="Qing Z."/>
            <person name="Tang Q."/>
            <person name="Cao H."/>
            <person name="Cheng P."/>
            <person name="Zheng Y."/>
            <person name="Yuan Z."/>
            <person name="Zhou Y."/>
            <person name="Liu J."/>
            <person name="Tang Z."/>
            <person name="Zhuo Y."/>
            <person name="Zhang Y."/>
            <person name="Yu L."/>
            <person name="Huang J."/>
            <person name="Yang P."/>
            <person name="Peng Q."/>
            <person name="Zhang J."/>
            <person name="Jiang W."/>
            <person name="Zhang Z."/>
            <person name="Lin K."/>
            <person name="Ro D.K."/>
            <person name="Chen X."/>
            <person name="Xiong X."/>
            <person name="Shang Y."/>
            <person name="Huang S."/>
            <person name="Zeng J."/>
        </authorList>
    </citation>
    <scope>NUCLEOTIDE SEQUENCE [LARGE SCALE GENOMIC DNA]</scope>
    <source>
        <strain evidence="9">cv. BLH2017</strain>
        <tissue evidence="8">Root</tissue>
    </source>
</reference>
<feature type="transmembrane region" description="Helical" evidence="6">
    <location>
        <begin position="73"/>
        <end position="101"/>
    </location>
</feature>
<dbReference type="GO" id="GO:0005886">
    <property type="term" value="C:plasma membrane"/>
    <property type="evidence" value="ECO:0007669"/>
    <property type="project" value="TreeGrafter"/>
</dbReference>
<dbReference type="AlphaFoldDB" id="A0A200Q0B2"/>
<evidence type="ECO:0000256" key="5">
    <source>
        <dbReference type="SAM" id="MobiDB-lite"/>
    </source>
</evidence>
<dbReference type="SUPFAM" id="SSF117070">
    <property type="entry name" value="LEA14-like"/>
    <property type="match status" value="1"/>
</dbReference>
<comment type="subcellular location">
    <subcellularLocation>
        <location evidence="1">Membrane</location>
        <topology evidence="1">Single-pass membrane protein</topology>
    </subcellularLocation>
</comment>
<feature type="compositionally biased region" description="Basic and acidic residues" evidence="5">
    <location>
        <begin position="1"/>
        <end position="12"/>
    </location>
</feature>
<dbReference type="STRING" id="56857.A0A200Q0B2"/>
<evidence type="ECO:0000256" key="3">
    <source>
        <dbReference type="ARBA" id="ARBA00022989"/>
    </source>
</evidence>
<proteinExistence type="predicted"/>
<evidence type="ECO:0000256" key="1">
    <source>
        <dbReference type="ARBA" id="ARBA00004167"/>
    </source>
</evidence>
<dbReference type="InterPro" id="IPR004864">
    <property type="entry name" value="LEA_2"/>
</dbReference>
<dbReference type="PANTHER" id="PTHR31234">
    <property type="entry name" value="LATE EMBRYOGENESIS ABUNDANT (LEA) HYDROXYPROLINE-RICH GLYCOPROTEIN FAMILY"/>
    <property type="match status" value="1"/>
</dbReference>
<evidence type="ECO:0000259" key="7">
    <source>
        <dbReference type="Pfam" id="PF03168"/>
    </source>
</evidence>
<dbReference type="EMBL" id="MVGT01003464">
    <property type="protein sequence ID" value="OVA03887.1"/>
    <property type="molecule type" value="Genomic_DNA"/>
</dbReference>
<dbReference type="Pfam" id="PF03168">
    <property type="entry name" value="LEA_2"/>
    <property type="match status" value="1"/>
</dbReference>
<keyword evidence="4 6" id="KW-0472">Membrane</keyword>
<gene>
    <name evidence="8" type="ORF">BVC80_1321g34</name>
</gene>
<dbReference type="Proteomes" id="UP000195402">
    <property type="component" value="Unassembled WGS sequence"/>
</dbReference>
<evidence type="ECO:0000313" key="9">
    <source>
        <dbReference type="Proteomes" id="UP000195402"/>
    </source>
</evidence>
<organism evidence="8 9">
    <name type="scientific">Macleaya cordata</name>
    <name type="common">Five-seeded plume-poppy</name>
    <name type="synonym">Bocconia cordata</name>
    <dbReference type="NCBI Taxonomy" id="56857"/>
    <lineage>
        <taxon>Eukaryota</taxon>
        <taxon>Viridiplantae</taxon>
        <taxon>Streptophyta</taxon>
        <taxon>Embryophyta</taxon>
        <taxon>Tracheophyta</taxon>
        <taxon>Spermatophyta</taxon>
        <taxon>Magnoliopsida</taxon>
        <taxon>Ranunculales</taxon>
        <taxon>Papaveraceae</taxon>
        <taxon>Papaveroideae</taxon>
        <taxon>Macleaya</taxon>
    </lineage>
</organism>
<feature type="compositionally biased region" description="Polar residues" evidence="5">
    <location>
        <begin position="13"/>
        <end position="25"/>
    </location>
</feature>
<keyword evidence="2 6" id="KW-0812">Transmembrane</keyword>
<dbReference type="OMA" id="CRCCICS"/>
<evidence type="ECO:0000256" key="2">
    <source>
        <dbReference type="ARBA" id="ARBA00022692"/>
    </source>
</evidence>
<dbReference type="PANTHER" id="PTHR31234:SF70">
    <property type="entry name" value="LATE EMBRYOGENESIS ABUNDANT PROTEIN LEA-2 SUBGROUP DOMAIN-CONTAINING PROTEIN"/>
    <property type="match status" value="1"/>
</dbReference>
<evidence type="ECO:0000313" key="8">
    <source>
        <dbReference type="EMBL" id="OVA03887.1"/>
    </source>
</evidence>
<evidence type="ECO:0000256" key="6">
    <source>
        <dbReference type="SAM" id="Phobius"/>
    </source>
</evidence>
<name>A0A200Q0B2_MACCD</name>
<protein>
    <submittedName>
        <fullName evidence="8">Late embryogenesis abundant protein</fullName>
    </submittedName>
</protein>
<sequence>MTDRVHPRDSPPDHQSYTTKPSENMSVPEKPAPPVGTYVVQIPKDQIYRVPPPENAHRYQKYARRKHRRNPCCCCLCWILGIIVLLILLTAVAAGVFYLVFRPKEPNYSVENVSIKGINLTSSSDLTLSPEFDVTVRAENPNKKIGIYYEKGSSVVVSHSNIDLCSGVLPAFYQPTSNVTVFETALKGSGIKLTTTVYNELQEQQKKGKIPLGLDLKVPVKIKVGSVKTWTITAKVHCVITVNKLAMDSKIVSKDCGVGLKLWKD</sequence>
<dbReference type="FunCoup" id="A0A200Q0B2">
    <property type="interactions" value="59"/>
</dbReference>
<feature type="domain" description="Late embryogenesis abundant protein LEA-2 subgroup" evidence="7">
    <location>
        <begin position="135"/>
        <end position="238"/>
    </location>
</feature>
<keyword evidence="3 6" id="KW-1133">Transmembrane helix</keyword>
<dbReference type="InParanoid" id="A0A200Q0B2"/>
<keyword evidence="9" id="KW-1185">Reference proteome</keyword>
<feature type="region of interest" description="Disordered" evidence="5">
    <location>
        <begin position="1"/>
        <end position="33"/>
    </location>
</feature>
<evidence type="ECO:0000256" key="4">
    <source>
        <dbReference type="ARBA" id="ARBA00023136"/>
    </source>
</evidence>
<dbReference type="OrthoDB" id="1849707at2759"/>